<evidence type="ECO:0000256" key="1">
    <source>
        <dbReference type="SAM" id="MobiDB-lite"/>
    </source>
</evidence>
<reference evidence="3" key="1">
    <citation type="submission" date="2022-08" db="EMBL/GenBank/DDBJ databases">
        <authorList>
            <person name="Deng Y."/>
            <person name="Han X.-F."/>
            <person name="Zhang Y.-Q."/>
        </authorList>
    </citation>
    <scope>NUCLEOTIDE SEQUENCE</scope>
    <source>
        <strain evidence="3">CPCC 205763</strain>
    </source>
</reference>
<gene>
    <name evidence="3" type="ORF">N1027_11660</name>
</gene>
<accession>A0ABT2GRE0</accession>
<sequence>MRALNGVAAVMVAAAIAVTASGCVGEGPAPSPSPTASASPTPTAAGTPIATATPTPTPTPEAEDAYDPADMGTWEITYSGIGPVLLDRPVDDVLAEVPSGEEPCRPGIASFFDSGVVGVGDGSDLPVVAVATTGPTQNVDPSARPHTDAGITSGSTFSALLTAYPAAEPFTDSQGRPGYRLTDGSSWIHFTSVDGQTINIIDVSRSPTDLKEYCG</sequence>
<evidence type="ECO:0000313" key="4">
    <source>
        <dbReference type="Proteomes" id="UP001165584"/>
    </source>
</evidence>
<dbReference type="Proteomes" id="UP001165584">
    <property type="component" value="Unassembled WGS sequence"/>
</dbReference>
<comment type="caution">
    <text evidence="3">The sequence shown here is derived from an EMBL/GenBank/DDBJ whole genome shotgun (WGS) entry which is preliminary data.</text>
</comment>
<feature type="region of interest" description="Disordered" evidence="1">
    <location>
        <begin position="26"/>
        <end position="66"/>
    </location>
</feature>
<dbReference type="PROSITE" id="PS51257">
    <property type="entry name" value="PROKAR_LIPOPROTEIN"/>
    <property type="match status" value="1"/>
</dbReference>
<organism evidence="3 4">
    <name type="scientific">Herbiconiux aconitum</name>
    <dbReference type="NCBI Taxonomy" id="2970913"/>
    <lineage>
        <taxon>Bacteria</taxon>
        <taxon>Bacillati</taxon>
        <taxon>Actinomycetota</taxon>
        <taxon>Actinomycetes</taxon>
        <taxon>Micrococcales</taxon>
        <taxon>Microbacteriaceae</taxon>
        <taxon>Herbiconiux</taxon>
    </lineage>
</organism>
<evidence type="ECO:0000256" key="2">
    <source>
        <dbReference type="SAM" id="SignalP"/>
    </source>
</evidence>
<feature type="compositionally biased region" description="Low complexity" evidence="1">
    <location>
        <begin position="34"/>
        <end position="54"/>
    </location>
</feature>
<dbReference type="RefSeq" id="WP_259508064.1">
    <property type="nucleotide sequence ID" value="NZ_JANLCM010000002.1"/>
</dbReference>
<feature type="chain" id="PRO_5047175667" description="Lipoprotein" evidence="2">
    <location>
        <begin position="23"/>
        <end position="215"/>
    </location>
</feature>
<protein>
    <recommendedName>
        <fullName evidence="5">Lipoprotein</fullName>
    </recommendedName>
</protein>
<keyword evidence="4" id="KW-1185">Reference proteome</keyword>
<feature type="signal peptide" evidence="2">
    <location>
        <begin position="1"/>
        <end position="22"/>
    </location>
</feature>
<evidence type="ECO:0008006" key="5">
    <source>
        <dbReference type="Google" id="ProtNLM"/>
    </source>
</evidence>
<name>A0ABT2GRE0_9MICO</name>
<evidence type="ECO:0000313" key="3">
    <source>
        <dbReference type="EMBL" id="MCS5718790.1"/>
    </source>
</evidence>
<dbReference type="EMBL" id="JANLCM010000002">
    <property type="protein sequence ID" value="MCS5718790.1"/>
    <property type="molecule type" value="Genomic_DNA"/>
</dbReference>
<proteinExistence type="predicted"/>
<keyword evidence="2" id="KW-0732">Signal</keyword>